<dbReference type="GO" id="GO:0003677">
    <property type="term" value="F:DNA binding"/>
    <property type="evidence" value="ECO:0007669"/>
    <property type="project" value="UniProtKB-KW"/>
</dbReference>
<dbReference type="SUPFAM" id="SSF47113">
    <property type="entry name" value="Histone-fold"/>
    <property type="match status" value="1"/>
</dbReference>
<organism evidence="2 3">
    <name type="scientific">Trichechus manatus latirostris</name>
    <name type="common">Florida manatee</name>
    <dbReference type="NCBI Taxonomy" id="127582"/>
    <lineage>
        <taxon>Eukaryota</taxon>
        <taxon>Metazoa</taxon>
        <taxon>Chordata</taxon>
        <taxon>Craniata</taxon>
        <taxon>Vertebrata</taxon>
        <taxon>Euteleostomi</taxon>
        <taxon>Mammalia</taxon>
        <taxon>Eutheria</taxon>
        <taxon>Afrotheria</taxon>
        <taxon>Sirenia</taxon>
        <taxon>Trichechidae</taxon>
        <taxon>Trichechus</taxon>
    </lineage>
</organism>
<dbReference type="GO" id="GO:0030527">
    <property type="term" value="F:structural constituent of chromatin"/>
    <property type="evidence" value="ECO:0007669"/>
    <property type="project" value="InterPro"/>
</dbReference>
<dbReference type="GO" id="GO:0005634">
    <property type="term" value="C:nucleus"/>
    <property type="evidence" value="ECO:0007669"/>
    <property type="project" value="UniProtKB-SubCell"/>
</dbReference>
<comment type="subunit">
    <text evidence="1">The nucleosome is a histone octamer containing two molecules each of H2A, H2B, H3 and H4 assembled in one H3-H4 heterotetramer and two H2A-H2B heterodimers. The octamer wraps approximately 147 bp of DNA.</text>
</comment>
<dbReference type="GO" id="GO:0000786">
    <property type="term" value="C:nucleosome"/>
    <property type="evidence" value="ECO:0007669"/>
    <property type="project" value="UniProtKB-KW"/>
</dbReference>
<keyword evidence="1" id="KW-0544">Nucleosome core</keyword>
<gene>
    <name evidence="3" type="primary">LOC101358207</name>
</gene>
<comment type="similarity">
    <text evidence="1">Belongs to the histone H2A family.</text>
</comment>
<dbReference type="OrthoDB" id="9421954at2759"/>
<dbReference type="PRINTS" id="PR00620">
    <property type="entry name" value="HISTONEH2A"/>
</dbReference>
<dbReference type="GeneID" id="101358207"/>
<name>A0A2Y9ED88_TRIMA</name>
<evidence type="ECO:0000313" key="2">
    <source>
        <dbReference type="Proteomes" id="UP000248480"/>
    </source>
</evidence>
<dbReference type="Gene3D" id="1.10.20.10">
    <property type="entry name" value="Histone, subunit A"/>
    <property type="match status" value="1"/>
</dbReference>
<dbReference type="CDD" id="cd00074">
    <property type="entry name" value="HFD_H2A"/>
    <property type="match status" value="1"/>
</dbReference>
<comment type="subcellular location">
    <subcellularLocation>
        <location evidence="1">Nucleus</location>
    </subcellularLocation>
</comment>
<dbReference type="GO" id="GO:0046982">
    <property type="term" value="F:protein heterodimerization activity"/>
    <property type="evidence" value="ECO:0007669"/>
    <property type="project" value="InterPro"/>
</dbReference>
<evidence type="ECO:0000313" key="3">
    <source>
        <dbReference type="RefSeq" id="XP_004391022.1"/>
    </source>
</evidence>
<keyword evidence="1" id="KW-0539">Nucleus</keyword>
<dbReference type="InterPro" id="IPR009072">
    <property type="entry name" value="Histone-fold"/>
</dbReference>
<keyword evidence="2" id="KW-1185">Reference proteome</keyword>
<evidence type="ECO:0000256" key="1">
    <source>
        <dbReference type="RuleBase" id="RU003767"/>
    </source>
</evidence>
<sequence length="117" mass="13347">MSRKRSYHSSCRCRRPSLSCSTRAELQFSVSLVDRLLREGNYAQRLNLFTPIFLAGILKYLAANILELAGNEAYNNHRIHITPEHVERAVDNDPQLSLLIHVDASDEVDEIPQSKKN</sequence>
<dbReference type="SMART" id="SM00414">
    <property type="entry name" value="H2A"/>
    <property type="match status" value="1"/>
</dbReference>
<reference evidence="3" key="1">
    <citation type="submission" date="2025-08" db="UniProtKB">
        <authorList>
            <consortium name="RefSeq"/>
        </authorList>
    </citation>
    <scope>IDENTIFICATION</scope>
</reference>
<proteinExistence type="inferred from homology"/>
<protein>
    <recommendedName>
        <fullName evidence="1">Histone H2A</fullName>
    </recommendedName>
</protein>
<dbReference type="RefSeq" id="XP_004391022.1">
    <property type="nucleotide sequence ID" value="XM_004390965.1"/>
</dbReference>
<accession>A0A2Y9ED88</accession>
<dbReference type="STRING" id="127582.A0A2Y9ED88"/>
<dbReference type="InParanoid" id="A0A2Y9ED88"/>
<keyword evidence="1" id="KW-0238">DNA-binding</keyword>
<dbReference type="Proteomes" id="UP000248480">
    <property type="component" value="Unplaced"/>
</dbReference>
<dbReference type="KEGG" id="tmu:101358207"/>
<dbReference type="InterPro" id="IPR002119">
    <property type="entry name" value="Histone_H2A"/>
</dbReference>
<keyword evidence="1" id="KW-0158">Chromosome</keyword>
<dbReference type="AlphaFoldDB" id="A0A2Y9ED88"/>
<dbReference type="PANTHER" id="PTHR23430">
    <property type="entry name" value="HISTONE H2A"/>
    <property type="match status" value="1"/>
</dbReference>